<dbReference type="InterPro" id="IPR036250">
    <property type="entry name" value="AcylCo_DH-like_C"/>
</dbReference>
<dbReference type="Pfam" id="PF02770">
    <property type="entry name" value="Acyl-CoA_dh_M"/>
    <property type="match status" value="1"/>
</dbReference>
<keyword evidence="3 4" id="KW-0274">FAD</keyword>
<keyword evidence="9" id="KW-1185">Reference proteome</keyword>
<dbReference type="SUPFAM" id="SSF47203">
    <property type="entry name" value="Acyl-CoA dehydrogenase C-terminal domain-like"/>
    <property type="match status" value="1"/>
</dbReference>
<evidence type="ECO:0000313" key="8">
    <source>
        <dbReference type="EMBL" id="MDQ0317007.1"/>
    </source>
</evidence>
<feature type="domain" description="Acyl-CoA dehydrogenase/oxidase C-terminal" evidence="5">
    <location>
        <begin position="302"/>
        <end position="453"/>
    </location>
</feature>
<evidence type="ECO:0000256" key="2">
    <source>
        <dbReference type="ARBA" id="ARBA00022630"/>
    </source>
</evidence>
<proteinExistence type="inferred from homology"/>
<dbReference type="GO" id="GO:0003995">
    <property type="term" value="F:acyl-CoA dehydrogenase activity"/>
    <property type="evidence" value="ECO:0007669"/>
    <property type="project" value="TreeGrafter"/>
</dbReference>
<evidence type="ECO:0000259" key="5">
    <source>
        <dbReference type="Pfam" id="PF00441"/>
    </source>
</evidence>
<comment type="similarity">
    <text evidence="1 4">Belongs to the acyl-CoA dehydrogenase family.</text>
</comment>
<feature type="domain" description="Adaptive response protein AidB N-terminal" evidence="7">
    <location>
        <begin position="25"/>
        <end position="182"/>
    </location>
</feature>
<comment type="cofactor">
    <cofactor evidence="4">
        <name>FAD</name>
        <dbReference type="ChEBI" id="CHEBI:57692"/>
    </cofactor>
</comment>
<dbReference type="PANTHER" id="PTHR42707">
    <property type="entry name" value="ACYL-COA DEHYDROGENASE"/>
    <property type="match status" value="1"/>
</dbReference>
<dbReference type="Proteomes" id="UP001229244">
    <property type="component" value="Unassembled WGS sequence"/>
</dbReference>
<dbReference type="RefSeq" id="WP_306886906.1">
    <property type="nucleotide sequence ID" value="NZ_JAUSUL010000004.1"/>
</dbReference>
<comment type="caution">
    <text evidence="8">The sequence shown here is derived from an EMBL/GenBank/DDBJ whole genome shotgun (WGS) entry which is preliminary data.</text>
</comment>
<dbReference type="InterPro" id="IPR009075">
    <property type="entry name" value="AcylCo_DH/oxidase_C"/>
</dbReference>
<dbReference type="Gene3D" id="2.40.110.20">
    <property type="match status" value="1"/>
</dbReference>
<dbReference type="InterPro" id="IPR006091">
    <property type="entry name" value="Acyl-CoA_Oxase/DH_mid-dom"/>
</dbReference>
<feature type="domain" description="Acyl-CoA oxidase/dehydrogenase middle" evidence="6">
    <location>
        <begin position="198"/>
        <end position="290"/>
    </location>
</feature>
<gene>
    <name evidence="8" type="ORF">J2S73_003484</name>
</gene>
<keyword evidence="2 4" id="KW-0285">Flavoprotein</keyword>
<dbReference type="SUPFAM" id="SSF56645">
    <property type="entry name" value="Acyl-CoA dehydrogenase NM domain-like"/>
    <property type="match status" value="1"/>
</dbReference>
<accession>A0AAE4AUD1</accession>
<dbReference type="InterPro" id="IPR052904">
    <property type="entry name" value="Acyl-CoA_dehydrogenase-like"/>
</dbReference>
<evidence type="ECO:0000256" key="3">
    <source>
        <dbReference type="ARBA" id="ARBA00022827"/>
    </source>
</evidence>
<evidence type="ECO:0000256" key="4">
    <source>
        <dbReference type="RuleBase" id="RU362125"/>
    </source>
</evidence>
<dbReference type="Gene3D" id="1.20.140.10">
    <property type="entry name" value="Butyryl-CoA Dehydrogenase, subunit A, domain 3"/>
    <property type="match status" value="1"/>
</dbReference>
<reference evidence="8" key="1">
    <citation type="submission" date="2023-07" db="EMBL/GenBank/DDBJ databases">
        <title>Genomic Encyclopedia of Type Strains, Phase IV (KMG-IV): sequencing the most valuable type-strain genomes for metagenomic binning, comparative biology and taxonomic classification.</title>
        <authorList>
            <person name="Goeker M."/>
        </authorList>
    </citation>
    <scope>NUCLEOTIDE SEQUENCE</scope>
    <source>
        <strain evidence="8">DSM 21202</strain>
    </source>
</reference>
<dbReference type="PANTHER" id="PTHR42707:SF3">
    <property type="entry name" value="ACYL-COA DEHYDROGENASE AIDB-RELATED"/>
    <property type="match status" value="1"/>
</dbReference>
<evidence type="ECO:0000313" key="9">
    <source>
        <dbReference type="Proteomes" id="UP001229244"/>
    </source>
</evidence>
<name>A0AAE4AUD1_9HYPH</name>
<evidence type="ECO:0000256" key="1">
    <source>
        <dbReference type="ARBA" id="ARBA00009347"/>
    </source>
</evidence>
<dbReference type="EMBL" id="JAUSUL010000004">
    <property type="protein sequence ID" value="MDQ0317007.1"/>
    <property type="molecule type" value="Genomic_DNA"/>
</dbReference>
<protein>
    <submittedName>
        <fullName evidence="8">Acyl-CoA dehydrogenase</fullName>
    </submittedName>
</protein>
<dbReference type="Pfam" id="PF18158">
    <property type="entry name" value="AidB_N"/>
    <property type="match status" value="1"/>
</dbReference>
<sequence>MSTSEYSGEAEADWLGPFETHRVTNQVPPSDGRNLFDGDPVLVALLEEVLEPETEDELYRAGAYWGSGDARDVARLANTDLPVLRTHDRFGRRLDMVEYHPAYHALMNRSVAAGLHASIWDGPSDADRQQHRLRAARLYLTAQTEPGHTGPLSNTNAALAALATTPALFEEWLPAVVSRRYDHRFQPIEQKVGATLGTGFAEKQAGTDIRACRTVAEWSDMDGAHRLIGHKWFLSAPMSDAFLVLAQAEQGLSCFLMPRFCPDGSLNTIQFHRLKNKLGNSSNATAEAEFYGATGFLVGEEGRGIRTVLEMVTLTRLDGAVTSAGLMRAALVEAVHHARHRTVGEETLIEAPLMQRVLADMALDSAAATALALRLAEAFDKAADDEEEQVFARLVAPAAKYWICKSAPGLIAEAMECVGGNAYVEEHVLPRLYREAPAAMLAEGPGNVLARDLRRLGVRMPDVVGTLLESFRAELGDLVEEDVVALRSALTDEDTDEGLVRPLIERLALLAAASALRRNAPRVVADAFVSARLNASWRASYGMLDGRYNATALIDFIVPDA</sequence>
<keyword evidence="4" id="KW-0560">Oxidoreductase</keyword>
<dbReference type="InterPro" id="IPR041504">
    <property type="entry name" value="AidB_N"/>
</dbReference>
<dbReference type="Pfam" id="PF00441">
    <property type="entry name" value="Acyl-CoA_dh_1"/>
    <property type="match status" value="1"/>
</dbReference>
<dbReference type="AlphaFoldDB" id="A0AAE4AUD1"/>
<organism evidence="8 9">
    <name type="scientific">Amorphus orientalis</name>
    <dbReference type="NCBI Taxonomy" id="649198"/>
    <lineage>
        <taxon>Bacteria</taxon>
        <taxon>Pseudomonadati</taxon>
        <taxon>Pseudomonadota</taxon>
        <taxon>Alphaproteobacteria</taxon>
        <taxon>Hyphomicrobiales</taxon>
        <taxon>Amorphaceae</taxon>
        <taxon>Amorphus</taxon>
    </lineage>
</organism>
<evidence type="ECO:0000259" key="7">
    <source>
        <dbReference type="Pfam" id="PF18158"/>
    </source>
</evidence>
<evidence type="ECO:0000259" key="6">
    <source>
        <dbReference type="Pfam" id="PF02770"/>
    </source>
</evidence>
<dbReference type="Gene3D" id="6.10.250.600">
    <property type="match status" value="1"/>
</dbReference>
<dbReference type="InterPro" id="IPR009100">
    <property type="entry name" value="AcylCoA_DH/oxidase_NM_dom_sf"/>
</dbReference>